<dbReference type="Gene3D" id="3.90.470.20">
    <property type="entry name" value="4'-phosphopantetheinyl transferase domain"/>
    <property type="match status" value="1"/>
</dbReference>
<reference evidence="10" key="1">
    <citation type="submission" date="2021-01" db="EMBL/GenBank/DDBJ databases">
        <title>Modified the classification status of verrucomicrobia.</title>
        <authorList>
            <person name="Feng X."/>
        </authorList>
    </citation>
    <scope>NUCLEOTIDE SEQUENCE</scope>
    <source>
        <strain evidence="10">JCM 18052</strain>
    </source>
</reference>
<dbReference type="EC" id="2.7.8.7" evidence="8"/>
<dbReference type="InterPro" id="IPR004568">
    <property type="entry name" value="Ppantetheine-prot_Trfase_dom"/>
</dbReference>
<dbReference type="GO" id="GO:0000287">
    <property type="term" value="F:magnesium ion binding"/>
    <property type="evidence" value="ECO:0007669"/>
    <property type="project" value="UniProtKB-UniRule"/>
</dbReference>
<keyword evidence="1 8" id="KW-0444">Lipid biosynthesis</keyword>
<keyword evidence="8" id="KW-0963">Cytoplasm</keyword>
<keyword evidence="2 8" id="KW-0808">Transferase</keyword>
<keyword evidence="6 8" id="KW-0443">Lipid metabolism</keyword>
<evidence type="ECO:0000256" key="1">
    <source>
        <dbReference type="ARBA" id="ARBA00022516"/>
    </source>
</evidence>
<dbReference type="GO" id="GO:0006633">
    <property type="term" value="P:fatty acid biosynthetic process"/>
    <property type="evidence" value="ECO:0007669"/>
    <property type="project" value="UniProtKB-UniRule"/>
</dbReference>
<dbReference type="InterPro" id="IPR002582">
    <property type="entry name" value="ACPS"/>
</dbReference>
<dbReference type="InterPro" id="IPR008278">
    <property type="entry name" value="4-PPantetheinyl_Trfase_dom"/>
</dbReference>
<evidence type="ECO:0000256" key="8">
    <source>
        <dbReference type="HAMAP-Rule" id="MF_00101"/>
    </source>
</evidence>
<dbReference type="HAMAP" id="MF_00101">
    <property type="entry name" value="AcpS"/>
    <property type="match status" value="1"/>
</dbReference>
<evidence type="ECO:0000313" key="10">
    <source>
        <dbReference type="EMBL" id="MBK1818173.1"/>
    </source>
</evidence>
<evidence type="ECO:0000256" key="4">
    <source>
        <dbReference type="ARBA" id="ARBA00022832"/>
    </source>
</evidence>
<sequence>MRIYGIGIDVVEVGRIAAAIERLGEPFLAKLFTSAERAYCDAQKKPELHYAARFAAKEAVSKALGTGIGGQAGWLDLEVTRDAAGAPKLLLQGVAEKFTKAQGISEIQISLTHAREYAAANAIAVCI</sequence>
<comment type="cofactor">
    <cofactor evidence="8">
        <name>Mg(2+)</name>
        <dbReference type="ChEBI" id="CHEBI:18420"/>
    </cofactor>
</comment>
<accession>A0A934R933</accession>
<feature type="binding site" evidence="8">
    <location>
        <position position="9"/>
    </location>
    <ligand>
        <name>Mg(2+)</name>
        <dbReference type="ChEBI" id="CHEBI:18420"/>
    </ligand>
</feature>
<dbReference type="NCBIfam" id="TIGR00556">
    <property type="entry name" value="pantethn_trn"/>
    <property type="match status" value="1"/>
</dbReference>
<evidence type="ECO:0000256" key="3">
    <source>
        <dbReference type="ARBA" id="ARBA00022723"/>
    </source>
</evidence>
<comment type="subcellular location">
    <subcellularLocation>
        <location evidence="8">Cytoplasm</location>
    </subcellularLocation>
</comment>
<comment type="caution">
    <text evidence="10">The sequence shown here is derived from an EMBL/GenBank/DDBJ whole genome shotgun (WGS) entry which is preliminary data.</text>
</comment>
<keyword evidence="7 8" id="KW-0275">Fatty acid biosynthesis</keyword>
<evidence type="ECO:0000256" key="5">
    <source>
        <dbReference type="ARBA" id="ARBA00022842"/>
    </source>
</evidence>
<keyword evidence="11" id="KW-1185">Reference proteome</keyword>
<feature type="domain" description="4'-phosphopantetheinyl transferase" evidence="9">
    <location>
        <begin position="5"/>
        <end position="98"/>
    </location>
</feature>
<dbReference type="NCBIfam" id="TIGR00516">
    <property type="entry name" value="acpS"/>
    <property type="match status" value="1"/>
</dbReference>
<comment type="function">
    <text evidence="8">Transfers the 4'-phosphopantetheine moiety from coenzyme A to a Ser of acyl-carrier-protein.</text>
</comment>
<dbReference type="Pfam" id="PF01648">
    <property type="entry name" value="ACPS"/>
    <property type="match status" value="1"/>
</dbReference>
<protein>
    <recommendedName>
        <fullName evidence="8">Holo-[acyl-carrier-protein] synthase</fullName>
        <shortName evidence="8">Holo-ACP synthase</shortName>
        <ecNumber evidence="8">2.7.8.7</ecNumber>
    </recommendedName>
    <alternativeName>
        <fullName evidence="8">4'-phosphopantetheinyl transferase AcpS</fullName>
    </alternativeName>
</protein>
<organism evidence="10 11">
    <name type="scientific">Luteolibacter yonseiensis</name>
    <dbReference type="NCBI Taxonomy" id="1144680"/>
    <lineage>
        <taxon>Bacteria</taxon>
        <taxon>Pseudomonadati</taxon>
        <taxon>Verrucomicrobiota</taxon>
        <taxon>Verrucomicrobiia</taxon>
        <taxon>Verrucomicrobiales</taxon>
        <taxon>Verrucomicrobiaceae</taxon>
        <taxon>Luteolibacter</taxon>
    </lineage>
</organism>
<dbReference type="RefSeq" id="WP_200353122.1">
    <property type="nucleotide sequence ID" value="NZ_BAABHZ010000002.1"/>
</dbReference>
<dbReference type="SUPFAM" id="SSF56214">
    <property type="entry name" value="4'-phosphopantetheinyl transferase"/>
    <property type="match status" value="1"/>
</dbReference>
<evidence type="ECO:0000256" key="6">
    <source>
        <dbReference type="ARBA" id="ARBA00023098"/>
    </source>
</evidence>
<feature type="binding site" evidence="8">
    <location>
        <position position="58"/>
    </location>
    <ligand>
        <name>Mg(2+)</name>
        <dbReference type="ChEBI" id="CHEBI:18420"/>
    </ligand>
</feature>
<comment type="catalytic activity">
    <reaction evidence="8">
        <text>apo-[ACP] + CoA = holo-[ACP] + adenosine 3',5'-bisphosphate + H(+)</text>
        <dbReference type="Rhea" id="RHEA:12068"/>
        <dbReference type="Rhea" id="RHEA-COMP:9685"/>
        <dbReference type="Rhea" id="RHEA-COMP:9690"/>
        <dbReference type="ChEBI" id="CHEBI:15378"/>
        <dbReference type="ChEBI" id="CHEBI:29999"/>
        <dbReference type="ChEBI" id="CHEBI:57287"/>
        <dbReference type="ChEBI" id="CHEBI:58343"/>
        <dbReference type="ChEBI" id="CHEBI:64479"/>
        <dbReference type="EC" id="2.7.8.7"/>
    </reaction>
</comment>
<dbReference type="Proteomes" id="UP000600139">
    <property type="component" value="Unassembled WGS sequence"/>
</dbReference>
<evidence type="ECO:0000259" key="9">
    <source>
        <dbReference type="Pfam" id="PF01648"/>
    </source>
</evidence>
<proteinExistence type="inferred from homology"/>
<dbReference type="AlphaFoldDB" id="A0A934R933"/>
<evidence type="ECO:0000256" key="2">
    <source>
        <dbReference type="ARBA" id="ARBA00022679"/>
    </source>
</evidence>
<keyword evidence="5 8" id="KW-0460">Magnesium</keyword>
<evidence type="ECO:0000256" key="7">
    <source>
        <dbReference type="ARBA" id="ARBA00023160"/>
    </source>
</evidence>
<comment type="similarity">
    <text evidence="8">Belongs to the P-Pant transferase superfamily. AcpS family.</text>
</comment>
<name>A0A934R933_9BACT</name>
<evidence type="ECO:0000313" key="11">
    <source>
        <dbReference type="Proteomes" id="UP000600139"/>
    </source>
</evidence>
<dbReference type="InterPro" id="IPR037143">
    <property type="entry name" value="4-PPantetheinyl_Trfase_dom_sf"/>
</dbReference>
<keyword evidence="4 8" id="KW-0276">Fatty acid metabolism</keyword>
<dbReference type="EMBL" id="JAENIK010000013">
    <property type="protein sequence ID" value="MBK1818173.1"/>
    <property type="molecule type" value="Genomic_DNA"/>
</dbReference>
<gene>
    <name evidence="8 10" type="primary">acpS</name>
    <name evidence="10" type="ORF">JIN84_21295</name>
</gene>
<dbReference type="GO" id="GO:0005737">
    <property type="term" value="C:cytoplasm"/>
    <property type="evidence" value="ECO:0007669"/>
    <property type="project" value="UniProtKB-SubCell"/>
</dbReference>
<dbReference type="GO" id="GO:0008897">
    <property type="term" value="F:holo-[acyl-carrier-protein] synthase activity"/>
    <property type="evidence" value="ECO:0007669"/>
    <property type="project" value="UniProtKB-UniRule"/>
</dbReference>
<keyword evidence="3 8" id="KW-0479">Metal-binding</keyword>